<name>A0ABS7PHR3_9SPHN</name>
<keyword evidence="2" id="KW-1185">Reference proteome</keyword>
<evidence type="ECO:0008006" key="3">
    <source>
        <dbReference type="Google" id="ProtNLM"/>
    </source>
</evidence>
<dbReference type="Proteomes" id="UP000706039">
    <property type="component" value="Unassembled WGS sequence"/>
</dbReference>
<sequence>MTAMLAEARQVRQSDAYLPDMTGFASATEDLPRPLFDLLVVEGARAGCGAFLERFGDELAARSCGLGRMIASWCEAGGTPAAAWSYGAGRLRAALRTGNGGDPVIAAAQFAAQILAGGVPGRFEATTAQPWQLWFDGLRFDCGTRVSIESDGERAVLETDRAATPLRFEMYDGQWRADGQAPLARIPIADGAIRLLPSSSIDCTSFADVHPRLASDRRYRSGVGELRAAAAYLECHVPDHARWAARVIAGVIPLKRPPSRQYLSGSYIDRPGIMTCSFPGSPAMIGELLVHEAAHFHLYVASRLGALHDEADERLYYSPARQMDRPLFYILLAFHASANMLLYHRHALAAGAGESDVHRARAAVLEGWTEQLGRPLRRNGALTALGQDLYRPLAALP</sequence>
<evidence type="ECO:0000313" key="1">
    <source>
        <dbReference type="EMBL" id="MBY8820835.1"/>
    </source>
</evidence>
<dbReference type="NCBIfam" id="TIGR04267">
    <property type="entry name" value="mod_HExxH"/>
    <property type="match status" value="1"/>
</dbReference>
<gene>
    <name evidence="1" type="ORF">K7G82_00940</name>
</gene>
<reference evidence="1 2" key="1">
    <citation type="submission" date="2021-08" db="EMBL/GenBank/DDBJ databases">
        <authorList>
            <person name="Tuo L."/>
        </authorList>
    </citation>
    <scope>NUCLEOTIDE SEQUENCE [LARGE SCALE GENOMIC DNA]</scope>
    <source>
        <strain evidence="1 2">JCM 31229</strain>
    </source>
</reference>
<dbReference type="EMBL" id="JAINVV010000001">
    <property type="protein sequence ID" value="MBY8820835.1"/>
    <property type="molecule type" value="Genomic_DNA"/>
</dbReference>
<accession>A0ABS7PHR3</accession>
<evidence type="ECO:0000313" key="2">
    <source>
        <dbReference type="Proteomes" id="UP000706039"/>
    </source>
</evidence>
<comment type="caution">
    <text evidence="1">The sequence shown here is derived from an EMBL/GenBank/DDBJ whole genome shotgun (WGS) entry which is preliminary data.</text>
</comment>
<proteinExistence type="predicted"/>
<protein>
    <recommendedName>
        <fullName evidence="3">HEXXH motif domain-containing protein</fullName>
    </recommendedName>
</protein>
<dbReference type="RefSeq" id="WP_222987942.1">
    <property type="nucleotide sequence ID" value="NZ_JAINVV010000001.1"/>
</dbReference>
<organism evidence="1 2">
    <name type="scientific">Sphingomonas colocasiae</name>
    <dbReference type="NCBI Taxonomy" id="1848973"/>
    <lineage>
        <taxon>Bacteria</taxon>
        <taxon>Pseudomonadati</taxon>
        <taxon>Pseudomonadota</taxon>
        <taxon>Alphaproteobacteria</taxon>
        <taxon>Sphingomonadales</taxon>
        <taxon>Sphingomonadaceae</taxon>
        <taxon>Sphingomonas</taxon>
    </lineage>
</organism>
<dbReference type="InterPro" id="IPR026337">
    <property type="entry name" value="AKG_HExxH"/>
</dbReference>